<evidence type="ECO:0000256" key="16">
    <source>
        <dbReference type="ARBA" id="ARBA00031630"/>
    </source>
</evidence>
<dbReference type="GO" id="GO:0045041">
    <property type="term" value="P:protein import into mitochondrial intermembrane space"/>
    <property type="evidence" value="ECO:0007669"/>
    <property type="project" value="InterPro"/>
</dbReference>
<evidence type="ECO:0000256" key="12">
    <source>
        <dbReference type="ARBA" id="ARBA00023128"/>
    </source>
</evidence>
<keyword evidence="8" id="KW-0813">Transport</keyword>
<dbReference type="GO" id="GO:0015035">
    <property type="term" value="F:protein-disulfide reductase activity"/>
    <property type="evidence" value="ECO:0007669"/>
    <property type="project" value="InterPro"/>
</dbReference>
<evidence type="ECO:0000313" key="24">
    <source>
        <dbReference type="Proteomes" id="UP000310708"/>
    </source>
</evidence>
<evidence type="ECO:0000256" key="20">
    <source>
        <dbReference type="SAM" id="MobiDB-lite"/>
    </source>
</evidence>
<comment type="catalytic activity">
    <reaction evidence="18">
        <text>2,5-diamino-6-(1-D-ribitylamino)pyrimidin-4(3H)-one 5'-phosphate + NAD(+) = 2,5-diamino-6-(1-D-ribosylamino)pyrimidin-4(3H)-one 5'-phosphate + NADH + H(+)</text>
        <dbReference type="Rhea" id="RHEA:27274"/>
        <dbReference type="ChEBI" id="CHEBI:15378"/>
        <dbReference type="ChEBI" id="CHEBI:57540"/>
        <dbReference type="ChEBI" id="CHEBI:57945"/>
        <dbReference type="ChEBI" id="CHEBI:58890"/>
        <dbReference type="ChEBI" id="CHEBI:59545"/>
        <dbReference type="EC" id="1.1.1.302"/>
    </reaction>
</comment>
<dbReference type="Pfam" id="PF01872">
    <property type="entry name" value="RibD_C"/>
    <property type="match status" value="1"/>
</dbReference>
<dbReference type="GO" id="GO:0005758">
    <property type="term" value="C:mitochondrial intermembrane space"/>
    <property type="evidence" value="ECO:0007669"/>
    <property type="project" value="TreeGrafter"/>
</dbReference>
<keyword evidence="9" id="KW-0653">Protein transport</keyword>
<dbReference type="GO" id="GO:0009231">
    <property type="term" value="P:riboflavin biosynthetic process"/>
    <property type="evidence" value="ECO:0007669"/>
    <property type="project" value="InterPro"/>
</dbReference>
<comment type="catalytic activity">
    <reaction evidence="19">
        <text>2,5-diamino-6-(1-D-ribitylamino)pyrimidin-4(3H)-one 5'-phosphate + NADP(+) = 2,5-diamino-6-(1-D-ribosylamino)pyrimidin-4(3H)-one 5'-phosphate + NADPH + H(+)</text>
        <dbReference type="Rhea" id="RHEA:27278"/>
        <dbReference type="ChEBI" id="CHEBI:15378"/>
        <dbReference type="ChEBI" id="CHEBI:57783"/>
        <dbReference type="ChEBI" id="CHEBI:58349"/>
        <dbReference type="ChEBI" id="CHEBI:58890"/>
        <dbReference type="ChEBI" id="CHEBI:59545"/>
        <dbReference type="EC" id="1.1.1.302"/>
    </reaction>
</comment>
<feature type="domain" description="CHCH" evidence="22">
    <location>
        <begin position="282"/>
        <end position="317"/>
    </location>
</feature>
<dbReference type="Proteomes" id="UP000310708">
    <property type="component" value="Unassembled WGS sequence"/>
</dbReference>
<feature type="compositionally biased region" description="Acidic residues" evidence="20">
    <location>
        <begin position="326"/>
        <end position="336"/>
    </location>
</feature>
<feature type="domain" description="Bacterial bifunctional deaminase-reductase C-terminal" evidence="21">
    <location>
        <begin position="18"/>
        <end position="215"/>
    </location>
</feature>
<sequence length="354" mass="38777">MSEFLTNNLKNKDEDMEIILTYAQSLDACIAGKEGKQIRLSCDESMAMTHSLRLLSDAIIVGSGTLLNDNPGLNARIPSLAALEDQPTPVIIDPHFKCPVNAKIIENYKRGIGKAPILLTFEGSKSTQKLLDLEKSGVRIFGALTCSDEGLRWDRSIFDKITKEFGFKRYMIEGGATVIRSLLSSKNVVDKLIVTVSPTLIGSDGVSIITDGDRPVVRHRANDQSVEAPPAFEKAEQVEQTEQTEQAESSASGSSSGGAYNPETGEINWDCPCLGGMAYGPCGEEFKTAFSCFVYSEAEPKGIDCVEAFKGMQDCFRSHPEHYSDEIDEDDNEEKSEESTKKEESESTSDSERI</sequence>
<keyword evidence="13" id="KW-1015">Disulfide bond</keyword>
<reference evidence="23 24" key="1">
    <citation type="submission" date="2019-03" db="EMBL/GenBank/DDBJ databases">
        <title>Sequencing 25 genomes of Wallemia mellicola.</title>
        <authorList>
            <person name="Gostincar C."/>
        </authorList>
    </citation>
    <scope>NUCLEOTIDE SEQUENCE [LARGE SCALE GENOMIC DNA]</scope>
    <source>
        <strain evidence="23 24">EXF-757</strain>
    </source>
</reference>
<evidence type="ECO:0000256" key="6">
    <source>
        <dbReference type="ARBA" id="ARBA00013714"/>
    </source>
</evidence>
<keyword evidence="14" id="KW-0676">Redox-active center</keyword>
<evidence type="ECO:0000256" key="10">
    <source>
        <dbReference type="ARBA" id="ARBA00023002"/>
    </source>
</evidence>
<dbReference type="GO" id="GO:0005743">
    <property type="term" value="C:mitochondrial inner membrane"/>
    <property type="evidence" value="ECO:0007669"/>
    <property type="project" value="UniProtKB-SubCell"/>
</dbReference>
<comment type="subcellular location">
    <subcellularLocation>
        <location evidence="3">Mitochondrion inner membrane</location>
        <topology evidence="3">Single-pass type II membrane protein</topology>
        <orientation evidence="3">Intermembrane side</orientation>
    </subcellularLocation>
</comment>
<evidence type="ECO:0000256" key="7">
    <source>
        <dbReference type="ARBA" id="ARBA00015035"/>
    </source>
</evidence>
<accession>A0A4T0TBZ1</accession>
<proteinExistence type="inferred from homology"/>
<evidence type="ECO:0000256" key="3">
    <source>
        <dbReference type="ARBA" id="ARBA00004164"/>
    </source>
</evidence>
<dbReference type="PANTHER" id="PTHR21622:SF0">
    <property type="entry name" value="COILED-COIL-HELIX-COILED-COIL-HELIX DOMAIN CONTAINING 4"/>
    <property type="match status" value="1"/>
</dbReference>
<protein>
    <recommendedName>
        <fullName evidence="7">2,5-diamino-6-ribosylamino-4(3H)-pyrimidinone 5'-phosphate reductase</fullName>
        <ecNumber evidence="5">1.1.1.302</ecNumber>
    </recommendedName>
    <alternativeName>
        <fullName evidence="16">2,5-diamino-6-(5-phospho-D-ribosylamino)pyrimidin-4(3H)-one reductase</fullName>
    </alternativeName>
    <alternativeName>
        <fullName evidence="15">2,5-diamino-6-ribitylamino-4(3H)-pyrimidinone 5'-phosphate synthase</fullName>
    </alternativeName>
    <alternativeName>
        <fullName evidence="17">Mitochondrial import inner membrane translocase TIM40</fullName>
    </alternativeName>
    <alternativeName>
        <fullName evidence="6">Mitochondrial intermembrane space import and assembly protein 40</fullName>
    </alternativeName>
</protein>
<evidence type="ECO:0000259" key="21">
    <source>
        <dbReference type="Pfam" id="PF01872"/>
    </source>
</evidence>
<evidence type="ECO:0000256" key="13">
    <source>
        <dbReference type="ARBA" id="ARBA00023157"/>
    </source>
</evidence>
<comment type="similarity">
    <text evidence="4">Belongs to the HTP reductase family.</text>
</comment>
<dbReference type="InterPro" id="IPR039289">
    <property type="entry name" value="CHCHD4"/>
</dbReference>
<evidence type="ECO:0000256" key="9">
    <source>
        <dbReference type="ARBA" id="ARBA00022927"/>
    </source>
</evidence>
<evidence type="ECO:0000313" key="23">
    <source>
        <dbReference type="EMBL" id="TIC62874.1"/>
    </source>
</evidence>
<feature type="compositionally biased region" description="Basic and acidic residues" evidence="20">
    <location>
        <begin position="337"/>
        <end position="354"/>
    </location>
</feature>
<keyword evidence="10" id="KW-0560">Oxidoreductase</keyword>
<dbReference type="Gene3D" id="1.10.287.2900">
    <property type="match status" value="1"/>
</dbReference>
<dbReference type="InterPro" id="IPR010625">
    <property type="entry name" value="CHCH"/>
</dbReference>
<dbReference type="GO" id="GO:0008703">
    <property type="term" value="F:5-amino-6-(5-phosphoribosylamino)uracil reductase activity"/>
    <property type="evidence" value="ECO:0007669"/>
    <property type="project" value="InterPro"/>
</dbReference>
<keyword evidence="12" id="KW-0496">Mitochondrion</keyword>
<dbReference type="InterPro" id="IPR002734">
    <property type="entry name" value="RibDG_C"/>
</dbReference>
<evidence type="ECO:0000256" key="5">
    <source>
        <dbReference type="ARBA" id="ARBA00012851"/>
    </source>
</evidence>
<feature type="compositionally biased region" description="Low complexity" evidence="20">
    <location>
        <begin position="238"/>
        <end position="259"/>
    </location>
</feature>
<evidence type="ECO:0000256" key="2">
    <source>
        <dbReference type="ARBA" id="ARBA00003555"/>
    </source>
</evidence>
<dbReference type="SUPFAM" id="SSF53597">
    <property type="entry name" value="Dihydrofolate reductase-like"/>
    <property type="match status" value="1"/>
</dbReference>
<evidence type="ECO:0000256" key="19">
    <source>
        <dbReference type="ARBA" id="ARBA00049020"/>
    </source>
</evidence>
<evidence type="ECO:0000259" key="22">
    <source>
        <dbReference type="Pfam" id="PF06747"/>
    </source>
</evidence>
<gene>
    <name evidence="23" type="ORF">E3Q01_03679</name>
</gene>
<keyword evidence="11" id="KW-0811">Translocation</keyword>
<comment type="cofactor">
    <cofactor evidence="1">
        <name>Cu(2+)</name>
        <dbReference type="ChEBI" id="CHEBI:29036"/>
    </cofactor>
</comment>
<evidence type="ECO:0000256" key="4">
    <source>
        <dbReference type="ARBA" id="ARBA00009723"/>
    </source>
</evidence>
<comment type="caution">
    <text evidence="23">The sequence shown here is derived from an EMBL/GenBank/DDBJ whole genome shotgun (WGS) entry which is preliminary data.</text>
</comment>
<dbReference type="Pfam" id="PF06747">
    <property type="entry name" value="CHCH"/>
    <property type="match status" value="1"/>
</dbReference>
<dbReference type="InterPro" id="IPR024072">
    <property type="entry name" value="DHFR-like_dom_sf"/>
</dbReference>
<dbReference type="EC" id="1.1.1.302" evidence="5"/>
<evidence type="ECO:0000256" key="17">
    <source>
        <dbReference type="ARBA" id="ARBA00033150"/>
    </source>
</evidence>
<dbReference type="PANTHER" id="PTHR21622">
    <property type="entry name" value="COILED-COIL-HELIX-COILED-COIL-HELIX DOMAIN CONTAINING 4"/>
    <property type="match status" value="1"/>
</dbReference>
<dbReference type="PROSITE" id="PS51808">
    <property type="entry name" value="CHCH"/>
    <property type="match status" value="1"/>
</dbReference>
<evidence type="ECO:0000256" key="8">
    <source>
        <dbReference type="ARBA" id="ARBA00022448"/>
    </source>
</evidence>
<dbReference type="Gene3D" id="3.40.430.10">
    <property type="entry name" value="Dihydrofolate Reductase, subunit A"/>
    <property type="match status" value="1"/>
</dbReference>
<evidence type="ECO:0000256" key="18">
    <source>
        <dbReference type="ARBA" id="ARBA00047550"/>
    </source>
</evidence>
<feature type="region of interest" description="Disordered" evidence="20">
    <location>
        <begin position="221"/>
        <end position="261"/>
    </location>
</feature>
<evidence type="ECO:0000256" key="11">
    <source>
        <dbReference type="ARBA" id="ARBA00023010"/>
    </source>
</evidence>
<comment type="function">
    <text evidence="2">Catalyzes an early step in riboflavin biosynthesis, the NADPH-dependent reduction of the ribose side chain of 2,5-diamino-6-ribosylamino-4(3H)-pyrimidinone 5'-phosphate, yielding 2,5-diamino-6-ribitylamino-4(3H)-pyrimidinone 5'-phosphate.</text>
</comment>
<evidence type="ECO:0000256" key="15">
    <source>
        <dbReference type="ARBA" id="ARBA00030073"/>
    </source>
</evidence>
<name>A0A4T0TBZ1_9BASI</name>
<organism evidence="23 24">
    <name type="scientific">Wallemia mellicola</name>
    <dbReference type="NCBI Taxonomy" id="1708541"/>
    <lineage>
        <taxon>Eukaryota</taxon>
        <taxon>Fungi</taxon>
        <taxon>Dikarya</taxon>
        <taxon>Basidiomycota</taxon>
        <taxon>Wallemiomycotina</taxon>
        <taxon>Wallemiomycetes</taxon>
        <taxon>Wallemiales</taxon>
        <taxon>Wallemiaceae</taxon>
        <taxon>Wallemia</taxon>
    </lineage>
</organism>
<evidence type="ECO:0000256" key="14">
    <source>
        <dbReference type="ARBA" id="ARBA00023284"/>
    </source>
</evidence>
<dbReference type="EMBL" id="SPRX01000059">
    <property type="protein sequence ID" value="TIC62874.1"/>
    <property type="molecule type" value="Genomic_DNA"/>
</dbReference>
<evidence type="ECO:0000256" key="1">
    <source>
        <dbReference type="ARBA" id="ARBA00001973"/>
    </source>
</evidence>
<dbReference type="AlphaFoldDB" id="A0A4T0TBZ1"/>
<feature type="region of interest" description="Disordered" evidence="20">
    <location>
        <begin position="318"/>
        <end position="354"/>
    </location>
</feature>